<evidence type="ECO:0000313" key="7">
    <source>
        <dbReference type="Proteomes" id="UP000248856"/>
    </source>
</evidence>
<accession>A0A328ZAW4</accession>
<dbReference type="EMBL" id="QLTA01000026">
    <property type="protein sequence ID" value="RAR79426.1"/>
    <property type="molecule type" value="Genomic_DNA"/>
</dbReference>
<evidence type="ECO:0000256" key="2">
    <source>
        <dbReference type="ARBA" id="ARBA00022741"/>
    </source>
</evidence>
<dbReference type="PROSITE" id="PS50011">
    <property type="entry name" value="PROTEIN_KINASE_DOM"/>
    <property type="match status" value="1"/>
</dbReference>
<dbReference type="OrthoDB" id="9791419at2"/>
<keyword evidence="7" id="KW-1185">Reference proteome</keyword>
<dbReference type="InterPro" id="IPR011009">
    <property type="entry name" value="Kinase-like_dom_sf"/>
</dbReference>
<evidence type="ECO:0000256" key="3">
    <source>
        <dbReference type="ARBA" id="ARBA00022777"/>
    </source>
</evidence>
<dbReference type="SUPFAM" id="SSF56112">
    <property type="entry name" value="Protein kinase-like (PK-like)"/>
    <property type="match status" value="1"/>
</dbReference>
<evidence type="ECO:0000256" key="4">
    <source>
        <dbReference type="ARBA" id="ARBA00022840"/>
    </source>
</evidence>
<dbReference type="InterPro" id="IPR051681">
    <property type="entry name" value="Ser/Thr_Kinases-Pseudokinases"/>
</dbReference>
<gene>
    <name evidence="6" type="ORF">AX018_102635</name>
</gene>
<dbReference type="GO" id="GO:0004674">
    <property type="term" value="F:protein serine/threonine kinase activity"/>
    <property type="evidence" value="ECO:0007669"/>
    <property type="project" value="UniProtKB-KW"/>
</dbReference>
<keyword evidence="6" id="KW-0723">Serine/threonine-protein kinase</keyword>
<sequence>MATAGREPNQTHEPVREQKVFDDRGGEYILGERLSKGGQGTIVRIKGNARQIVKLANAKASDPATLAWAQQVARIRYLPVQDHGLPVVMPLAYINKPRPGYVMELMEGLVPLESLMTEFDEAMREGHELQGFVQSGGLGRRLALLAQLARVLASLHGLGIAHGDLSPRNIFVSSTHTHSQVWLIDVDNLCYAVRNSSLQIYTPDYGAPELLRGDMGVSTYTDIWSFAVIAFQLLTHLHPLKSGMLIDDDAELEAEALKGGYPWIDHPDDDQNRSESGLDRALVCTPDLQRLFDQCFRQGLNDPAERPVMAEWAEAFEAAAAIQIRCDHQEHCCGGTFYWNPARRCPFCAQVAPEDHQVLLRHFVVAAKEDLPENAKPVDRLIASGWQQVLNVGRGELRLAPPGSAEHARAEPFIGFSLAGRQLSLIPNGGMPLALQWRGARLAQPLRAHHDLPRSGQTYLLHVGDRRATHEAWGFEW</sequence>
<dbReference type="Pfam" id="PF00069">
    <property type="entry name" value="Pkinase"/>
    <property type="match status" value="1"/>
</dbReference>
<reference evidence="6 7" key="1">
    <citation type="submission" date="2018-06" db="EMBL/GenBank/DDBJ databases">
        <title>Genomic Encyclopedia of Archaeal and Bacterial Type Strains, Phase II (KMG-II): from individual species to whole genera.</title>
        <authorList>
            <person name="Goeker M."/>
        </authorList>
    </citation>
    <scope>NUCLEOTIDE SEQUENCE [LARGE SCALE GENOMIC DNA]</scope>
    <source>
        <strain evidence="6 7">CFPB 3232</strain>
    </source>
</reference>
<dbReference type="GO" id="GO:0005524">
    <property type="term" value="F:ATP binding"/>
    <property type="evidence" value="ECO:0007669"/>
    <property type="project" value="UniProtKB-KW"/>
</dbReference>
<evidence type="ECO:0000256" key="1">
    <source>
        <dbReference type="ARBA" id="ARBA00022679"/>
    </source>
</evidence>
<protein>
    <submittedName>
        <fullName evidence="6">Serine/threonine protein kinase</fullName>
    </submittedName>
</protein>
<dbReference type="PANTHER" id="PTHR44329">
    <property type="entry name" value="SERINE/THREONINE-PROTEIN KINASE TNNI3K-RELATED"/>
    <property type="match status" value="1"/>
</dbReference>
<evidence type="ECO:0000259" key="5">
    <source>
        <dbReference type="PROSITE" id="PS50011"/>
    </source>
</evidence>
<comment type="caution">
    <text evidence="6">The sequence shown here is derived from an EMBL/GenBank/DDBJ whole genome shotgun (WGS) entry which is preliminary data.</text>
</comment>
<dbReference type="PANTHER" id="PTHR44329:SF288">
    <property type="entry name" value="MITOGEN-ACTIVATED PROTEIN KINASE KINASE KINASE 20"/>
    <property type="match status" value="1"/>
</dbReference>
<feature type="domain" description="Protein kinase" evidence="5">
    <location>
        <begin position="28"/>
        <end position="322"/>
    </location>
</feature>
<dbReference type="RefSeq" id="WP_111877972.1">
    <property type="nucleotide sequence ID" value="NZ_QLTA01000026.1"/>
</dbReference>
<dbReference type="Gene3D" id="1.10.510.10">
    <property type="entry name" value="Transferase(Phosphotransferase) domain 1"/>
    <property type="match status" value="1"/>
</dbReference>
<keyword evidence="2" id="KW-0547">Nucleotide-binding</keyword>
<proteinExistence type="predicted"/>
<organism evidence="6 7">
    <name type="scientific">Paracidovorax anthurii</name>
    <dbReference type="NCBI Taxonomy" id="78229"/>
    <lineage>
        <taxon>Bacteria</taxon>
        <taxon>Pseudomonadati</taxon>
        <taxon>Pseudomonadota</taxon>
        <taxon>Betaproteobacteria</taxon>
        <taxon>Burkholderiales</taxon>
        <taxon>Comamonadaceae</taxon>
        <taxon>Paracidovorax</taxon>
    </lineage>
</organism>
<name>A0A328ZAW4_9BURK</name>
<dbReference type="InterPro" id="IPR000719">
    <property type="entry name" value="Prot_kinase_dom"/>
</dbReference>
<dbReference type="AlphaFoldDB" id="A0A328ZAW4"/>
<keyword evidence="1" id="KW-0808">Transferase</keyword>
<keyword evidence="3 6" id="KW-0418">Kinase</keyword>
<evidence type="ECO:0000313" key="6">
    <source>
        <dbReference type="EMBL" id="RAR79426.1"/>
    </source>
</evidence>
<keyword evidence="4" id="KW-0067">ATP-binding</keyword>
<dbReference type="Proteomes" id="UP000248856">
    <property type="component" value="Unassembled WGS sequence"/>
</dbReference>